<organism evidence="1 2">
    <name type="scientific">Chloebia gouldiae</name>
    <name type="common">Gouldian finch</name>
    <name type="synonym">Erythrura gouldiae</name>
    <dbReference type="NCBI Taxonomy" id="44316"/>
    <lineage>
        <taxon>Eukaryota</taxon>
        <taxon>Metazoa</taxon>
        <taxon>Chordata</taxon>
        <taxon>Craniata</taxon>
        <taxon>Vertebrata</taxon>
        <taxon>Euteleostomi</taxon>
        <taxon>Archelosauria</taxon>
        <taxon>Archosauria</taxon>
        <taxon>Dinosauria</taxon>
        <taxon>Saurischia</taxon>
        <taxon>Theropoda</taxon>
        <taxon>Coelurosauria</taxon>
        <taxon>Aves</taxon>
        <taxon>Neognathae</taxon>
        <taxon>Neoaves</taxon>
        <taxon>Telluraves</taxon>
        <taxon>Australaves</taxon>
        <taxon>Passeriformes</taxon>
        <taxon>Passeroidea</taxon>
        <taxon>Passeridae</taxon>
        <taxon>Chloebia</taxon>
    </lineage>
</organism>
<sequence>MNKPRESLQPGYSLPHHTLMDPLSCSQKSKDEKGAVCHPALLHQYKSCHNRDF</sequence>
<accession>A0A3L8SLX5</accession>
<dbReference type="Proteomes" id="UP000276834">
    <property type="component" value="Unassembled WGS sequence"/>
</dbReference>
<protein>
    <submittedName>
        <fullName evidence="1">Uncharacterized protein</fullName>
    </submittedName>
</protein>
<comment type="caution">
    <text evidence="1">The sequence shown here is derived from an EMBL/GenBank/DDBJ whole genome shotgun (WGS) entry which is preliminary data.</text>
</comment>
<gene>
    <name evidence="1" type="ORF">DV515_00005850</name>
</gene>
<dbReference type="EMBL" id="QUSF01000013">
    <property type="protein sequence ID" value="RLW04420.1"/>
    <property type="molecule type" value="Genomic_DNA"/>
</dbReference>
<name>A0A3L8SLX5_CHLGU</name>
<reference evidence="1 2" key="1">
    <citation type="journal article" date="2018" name="Proc. R. Soc. B">
        <title>A non-coding region near Follistatin controls head colour polymorphism in the Gouldian finch.</title>
        <authorList>
            <person name="Toomey M.B."/>
            <person name="Marques C.I."/>
            <person name="Andrade P."/>
            <person name="Araujo P.M."/>
            <person name="Sabatino S."/>
            <person name="Gazda M.A."/>
            <person name="Afonso S."/>
            <person name="Lopes R.J."/>
            <person name="Corbo J.C."/>
            <person name="Carneiro M."/>
        </authorList>
    </citation>
    <scope>NUCLEOTIDE SEQUENCE [LARGE SCALE GENOMIC DNA]</scope>
    <source>
        <strain evidence="1">Red01</strain>
        <tissue evidence="1">Muscle</tissue>
    </source>
</reference>
<dbReference type="AlphaFoldDB" id="A0A3L8SLX5"/>
<proteinExistence type="predicted"/>
<keyword evidence="2" id="KW-1185">Reference proteome</keyword>
<feature type="non-terminal residue" evidence="1">
    <location>
        <position position="53"/>
    </location>
</feature>
<evidence type="ECO:0000313" key="2">
    <source>
        <dbReference type="Proteomes" id="UP000276834"/>
    </source>
</evidence>
<evidence type="ECO:0000313" key="1">
    <source>
        <dbReference type="EMBL" id="RLW04420.1"/>
    </source>
</evidence>